<dbReference type="InterPro" id="IPR036388">
    <property type="entry name" value="WH-like_DNA-bd_sf"/>
</dbReference>
<dbReference type="InterPro" id="IPR005119">
    <property type="entry name" value="LysR_subst-bd"/>
</dbReference>
<dbReference type="PROSITE" id="PS50931">
    <property type="entry name" value="HTH_LYSR"/>
    <property type="match status" value="1"/>
</dbReference>
<dbReference type="Pfam" id="PF00126">
    <property type="entry name" value="HTH_1"/>
    <property type="match status" value="1"/>
</dbReference>
<dbReference type="GO" id="GO:0003700">
    <property type="term" value="F:DNA-binding transcription factor activity"/>
    <property type="evidence" value="ECO:0007669"/>
    <property type="project" value="InterPro"/>
</dbReference>
<dbReference type="InterPro" id="IPR000847">
    <property type="entry name" value="LysR_HTH_N"/>
</dbReference>
<dbReference type="AlphaFoldDB" id="A0A931DMN9"/>
<evidence type="ECO:0000256" key="1">
    <source>
        <dbReference type="ARBA" id="ARBA00009437"/>
    </source>
</evidence>
<sequence>MEPDLQWMRAFVAAAQELHFGRAAARLFLTQQALSKRIRRLETALATPLFARSTRRVELTAAGRRFLPLAREALAAYDAAVATMRATAEPLRVDVYAERFTPLQLLREIVERVPGLRVEPSMRQGLAGALPSVQSRELDAAFGRVHDLGRGWPAELRHRPVHLVPMDAFVFDTHPLAGRRVLSIADLREAGVAMPDPTGSPEWRGYLTRLSDELGVPVRFNEPAVGVRHITEQIRREDRAVALGERGTDLPSEPRMRQIPLADPTPMHLWSIAWHREDRNPALARLLQELPGPPRPADLGPGTWLPEIDRTALEAPHEV</sequence>
<dbReference type="Gene3D" id="3.40.190.10">
    <property type="entry name" value="Periplasmic binding protein-like II"/>
    <property type="match status" value="2"/>
</dbReference>
<dbReference type="FunFam" id="1.10.10.10:FF:000001">
    <property type="entry name" value="LysR family transcriptional regulator"/>
    <property type="match status" value="1"/>
</dbReference>
<evidence type="ECO:0000256" key="4">
    <source>
        <dbReference type="ARBA" id="ARBA00023163"/>
    </source>
</evidence>
<name>A0A931DMN9_9ACTN</name>
<evidence type="ECO:0000313" key="6">
    <source>
        <dbReference type="EMBL" id="MBG6090777.1"/>
    </source>
</evidence>
<protein>
    <submittedName>
        <fullName evidence="6">DNA-binding transcriptional LysR family regulator</fullName>
    </submittedName>
</protein>
<dbReference type="Gene3D" id="1.10.10.10">
    <property type="entry name" value="Winged helix-like DNA-binding domain superfamily/Winged helix DNA-binding domain"/>
    <property type="match status" value="1"/>
</dbReference>
<evidence type="ECO:0000259" key="5">
    <source>
        <dbReference type="PROSITE" id="PS50931"/>
    </source>
</evidence>
<dbReference type="PANTHER" id="PTHR30346">
    <property type="entry name" value="TRANSCRIPTIONAL DUAL REGULATOR HCAR-RELATED"/>
    <property type="match status" value="1"/>
</dbReference>
<evidence type="ECO:0000256" key="2">
    <source>
        <dbReference type="ARBA" id="ARBA00023015"/>
    </source>
</evidence>
<dbReference type="PANTHER" id="PTHR30346:SF0">
    <property type="entry name" value="HCA OPERON TRANSCRIPTIONAL ACTIVATOR HCAR"/>
    <property type="match status" value="1"/>
</dbReference>
<dbReference type="PRINTS" id="PR00039">
    <property type="entry name" value="HTHLYSR"/>
</dbReference>
<dbReference type="Pfam" id="PF03466">
    <property type="entry name" value="LysR_substrate"/>
    <property type="match status" value="1"/>
</dbReference>
<dbReference type="RefSeq" id="WP_197013197.1">
    <property type="nucleotide sequence ID" value="NZ_BAABES010000011.1"/>
</dbReference>
<proteinExistence type="inferred from homology"/>
<feature type="domain" description="HTH lysR-type" evidence="5">
    <location>
        <begin position="3"/>
        <end position="60"/>
    </location>
</feature>
<reference evidence="6" key="1">
    <citation type="submission" date="2020-11" db="EMBL/GenBank/DDBJ databases">
        <title>Sequencing the genomes of 1000 actinobacteria strains.</title>
        <authorList>
            <person name="Klenk H.-P."/>
        </authorList>
    </citation>
    <scope>NUCLEOTIDE SEQUENCE</scope>
    <source>
        <strain evidence="6">DSM 43175</strain>
    </source>
</reference>
<dbReference type="Proteomes" id="UP000614047">
    <property type="component" value="Unassembled WGS sequence"/>
</dbReference>
<keyword evidence="7" id="KW-1185">Reference proteome</keyword>
<dbReference type="GO" id="GO:0032993">
    <property type="term" value="C:protein-DNA complex"/>
    <property type="evidence" value="ECO:0007669"/>
    <property type="project" value="TreeGrafter"/>
</dbReference>
<keyword evidence="3 6" id="KW-0238">DNA-binding</keyword>
<dbReference type="SUPFAM" id="SSF46785">
    <property type="entry name" value="Winged helix' DNA-binding domain"/>
    <property type="match status" value="1"/>
</dbReference>
<keyword evidence="2" id="KW-0805">Transcription regulation</keyword>
<accession>A0A931DMN9</accession>
<evidence type="ECO:0000256" key="3">
    <source>
        <dbReference type="ARBA" id="ARBA00023125"/>
    </source>
</evidence>
<comment type="caution">
    <text evidence="6">The sequence shown here is derived from an EMBL/GenBank/DDBJ whole genome shotgun (WGS) entry which is preliminary data.</text>
</comment>
<comment type="similarity">
    <text evidence="1">Belongs to the LysR transcriptional regulatory family.</text>
</comment>
<dbReference type="InterPro" id="IPR036390">
    <property type="entry name" value="WH_DNA-bd_sf"/>
</dbReference>
<organism evidence="6 7">
    <name type="scientific">Actinomadura viridis</name>
    <dbReference type="NCBI Taxonomy" id="58110"/>
    <lineage>
        <taxon>Bacteria</taxon>
        <taxon>Bacillati</taxon>
        <taxon>Actinomycetota</taxon>
        <taxon>Actinomycetes</taxon>
        <taxon>Streptosporangiales</taxon>
        <taxon>Thermomonosporaceae</taxon>
        <taxon>Actinomadura</taxon>
    </lineage>
</organism>
<dbReference type="GO" id="GO:0003677">
    <property type="term" value="F:DNA binding"/>
    <property type="evidence" value="ECO:0007669"/>
    <property type="project" value="UniProtKB-KW"/>
</dbReference>
<dbReference type="EMBL" id="JADOUA010000001">
    <property type="protein sequence ID" value="MBG6090777.1"/>
    <property type="molecule type" value="Genomic_DNA"/>
</dbReference>
<dbReference type="SUPFAM" id="SSF53850">
    <property type="entry name" value="Periplasmic binding protein-like II"/>
    <property type="match status" value="1"/>
</dbReference>
<evidence type="ECO:0000313" key="7">
    <source>
        <dbReference type="Proteomes" id="UP000614047"/>
    </source>
</evidence>
<keyword evidence="4" id="KW-0804">Transcription</keyword>
<gene>
    <name evidence="6" type="ORF">IW256_004890</name>
</gene>